<dbReference type="EMBL" id="CP001958">
    <property type="protein sequence ID" value="ADG98839.1"/>
    <property type="molecule type" value="Genomic_DNA"/>
</dbReference>
<dbReference type="Proteomes" id="UP000002247">
    <property type="component" value="Chromosome"/>
</dbReference>
<feature type="region of interest" description="Disordered" evidence="1">
    <location>
        <begin position="136"/>
        <end position="212"/>
    </location>
</feature>
<organism evidence="2 3">
    <name type="scientific">Segniliparus rotundus (strain ATCC BAA-972 / CDC 1076 / CIP 108378 / DSM 44985 / JCM 13578)</name>
    <dbReference type="NCBI Taxonomy" id="640132"/>
    <lineage>
        <taxon>Bacteria</taxon>
        <taxon>Bacillati</taxon>
        <taxon>Actinomycetota</taxon>
        <taxon>Actinomycetes</taxon>
        <taxon>Mycobacteriales</taxon>
        <taxon>Segniliparaceae</taxon>
        <taxon>Segniliparus</taxon>
    </lineage>
</organism>
<gene>
    <name evidence="2" type="ordered locus">Srot_2395</name>
</gene>
<feature type="compositionally biased region" description="Low complexity" evidence="1">
    <location>
        <begin position="227"/>
        <end position="236"/>
    </location>
</feature>
<dbReference type="HOGENOM" id="CLU_658711_0_0_11"/>
<keyword evidence="3" id="KW-1185">Reference proteome</keyword>
<feature type="compositionally biased region" description="Low complexity" evidence="1">
    <location>
        <begin position="192"/>
        <end position="212"/>
    </location>
</feature>
<evidence type="ECO:0000313" key="3">
    <source>
        <dbReference type="Proteomes" id="UP000002247"/>
    </source>
</evidence>
<evidence type="ECO:0000256" key="1">
    <source>
        <dbReference type="SAM" id="MobiDB-lite"/>
    </source>
</evidence>
<dbReference type="KEGG" id="srt:Srot_2395"/>
<name>D6ZAV3_SEGRD</name>
<feature type="compositionally biased region" description="Basic and acidic residues" evidence="1">
    <location>
        <begin position="360"/>
        <end position="370"/>
    </location>
</feature>
<proteinExistence type="predicted"/>
<feature type="compositionally biased region" description="Polar residues" evidence="1">
    <location>
        <begin position="147"/>
        <end position="161"/>
    </location>
</feature>
<feature type="compositionally biased region" description="Polar residues" evidence="1">
    <location>
        <begin position="403"/>
        <end position="417"/>
    </location>
</feature>
<feature type="compositionally biased region" description="Low complexity" evidence="1">
    <location>
        <begin position="345"/>
        <end position="355"/>
    </location>
</feature>
<feature type="region of interest" description="Disordered" evidence="1">
    <location>
        <begin position="394"/>
        <end position="417"/>
    </location>
</feature>
<protein>
    <submittedName>
        <fullName evidence="2">Uncharacterized protein</fullName>
    </submittedName>
</protein>
<sequence>MGRREDYTSQRFDTLQGVVKSINPLAIANIADAMAGHGGKLEEAFGDAVKACSAVDHNDFDGQFREMFLEALWKIAWCAYANADAMKNAGAKLRPFADQAASAVKATGELVNTSPPNPGAARLAARAIGEQLNALYDTDPTPFGELQQPQSPGDPNASSGVTREGASSPSGGAPSPEALQALADQAKRESQHAPSAGHEAAAPATGADPSQAAKGLTDALGQAGQAAGQAAQSAGQAGKGMDPSQLASGLADALKTKGDGLGAGAGEALDVSDAETGLPGSTAGFAAPVGGLGSGGGGVAESVRPLSAATGHGGPTQQSQPASQPSSPAQQVQRPAAGDGGGMGSMPMGGMPHGQQGAGGRERRVPDYLKDQALLSDNPADQAVDAVIGELSAQEVEQREQQSLELADSEQSGAARA</sequence>
<reference evidence="2 3" key="1">
    <citation type="journal article" date="2010" name="Stand. Genomic Sci.">
        <title>Complete genome sequence of Segniliparus rotundus type strain (CDC 1076).</title>
        <authorList>
            <person name="Sikorski J."/>
            <person name="Lapidus A."/>
            <person name="Copeland A."/>
            <person name="Misra M."/>
            <person name="Glavina Del Rio T."/>
            <person name="Nolan M."/>
            <person name="Lucas S."/>
            <person name="Chen F."/>
            <person name="Tice H."/>
            <person name="Cheng J.F."/>
            <person name="Jando M."/>
            <person name="Schneider S."/>
            <person name="Bruce D."/>
            <person name="Goodwin L."/>
            <person name="Pitluck S."/>
            <person name="Liolios K."/>
            <person name="Mikhailova N."/>
            <person name="Pati A."/>
            <person name="Ivanova N."/>
            <person name="Mavromatis K."/>
            <person name="Chen A."/>
            <person name="Palaniappan K."/>
            <person name="Chertkov O."/>
            <person name="Land M."/>
            <person name="Hauser L."/>
            <person name="Chang Y.J."/>
            <person name="Jeffries C.D."/>
            <person name="Brettin T."/>
            <person name="Detter J.C."/>
            <person name="Han C."/>
            <person name="Rohde M."/>
            <person name="Goker M."/>
            <person name="Bristow J."/>
            <person name="Eisen J.A."/>
            <person name="Markowitz V."/>
            <person name="Hugenholtz P."/>
            <person name="Kyrpides N.C."/>
            <person name="Klenk H.P."/>
        </authorList>
    </citation>
    <scope>NUCLEOTIDE SEQUENCE [LARGE SCALE GENOMIC DNA]</scope>
    <source>
        <strain evidence="3">ATCC BAA-972 / CDC 1076 / CIP 108378 / DSM 44985 / JCM 13578</strain>
    </source>
</reference>
<accession>D6ZAV3</accession>
<feature type="compositionally biased region" description="Low complexity" evidence="1">
    <location>
        <begin position="317"/>
        <end position="337"/>
    </location>
</feature>
<dbReference type="RefSeq" id="WP_013139289.1">
    <property type="nucleotide sequence ID" value="NC_014168.1"/>
</dbReference>
<dbReference type="AlphaFoldDB" id="D6ZAV3"/>
<feature type="region of interest" description="Disordered" evidence="1">
    <location>
        <begin position="227"/>
        <end position="246"/>
    </location>
</feature>
<dbReference type="STRING" id="640132.Srot_2395"/>
<feature type="compositionally biased region" description="Low complexity" evidence="1">
    <location>
        <begin position="164"/>
        <end position="178"/>
    </location>
</feature>
<evidence type="ECO:0000313" key="2">
    <source>
        <dbReference type="EMBL" id="ADG98839.1"/>
    </source>
</evidence>
<feature type="region of interest" description="Disordered" evidence="1">
    <location>
        <begin position="292"/>
        <end position="381"/>
    </location>
</feature>